<feature type="non-terminal residue" evidence="1">
    <location>
        <position position="63"/>
    </location>
</feature>
<proteinExistence type="predicted"/>
<reference evidence="1" key="1">
    <citation type="journal article" date="2014" name="Front. Microbiol.">
        <title>High frequency of phylogenetically diverse reductive dehalogenase-homologous genes in deep subseafloor sedimentary metagenomes.</title>
        <authorList>
            <person name="Kawai M."/>
            <person name="Futagami T."/>
            <person name="Toyoda A."/>
            <person name="Takaki Y."/>
            <person name="Nishi S."/>
            <person name="Hori S."/>
            <person name="Arai W."/>
            <person name="Tsubouchi T."/>
            <person name="Morono Y."/>
            <person name="Uchiyama I."/>
            <person name="Ito T."/>
            <person name="Fujiyama A."/>
            <person name="Inagaki F."/>
            <person name="Takami H."/>
        </authorList>
    </citation>
    <scope>NUCLEOTIDE SEQUENCE</scope>
    <source>
        <strain evidence="1">Expedition CK06-06</strain>
    </source>
</reference>
<protein>
    <recommendedName>
        <fullName evidence="2">AAA+ ATPase domain-containing protein</fullName>
    </recommendedName>
</protein>
<sequence length="63" mass="7056">MYESYWQLTTRPFDNGDDSRFYFPSESHQGALLKLRYAVENRRGGALLSGAAGLGKTLLANML</sequence>
<evidence type="ECO:0008006" key="2">
    <source>
        <dbReference type="Google" id="ProtNLM"/>
    </source>
</evidence>
<dbReference type="EMBL" id="BARS01028449">
    <property type="protein sequence ID" value="GAG08635.1"/>
    <property type="molecule type" value="Genomic_DNA"/>
</dbReference>
<accession>X0USF2</accession>
<name>X0USF2_9ZZZZ</name>
<organism evidence="1">
    <name type="scientific">marine sediment metagenome</name>
    <dbReference type="NCBI Taxonomy" id="412755"/>
    <lineage>
        <taxon>unclassified sequences</taxon>
        <taxon>metagenomes</taxon>
        <taxon>ecological metagenomes</taxon>
    </lineage>
</organism>
<dbReference type="AlphaFoldDB" id="X0USF2"/>
<comment type="caution">
    <text evidence="1">The sequence shown here is derived from an EMBL/GenBank/DDBJ whole genome shotgun (WGS) entry which is preliminary data.</text>
</comment>
<gene>
    <name evidence="1" type="ORF">S01H1_44595</name>
</gene>
<evidence type="ECO:0000313" key="1">
    <source>
        <dbReference type="EMBL" id="GAG08635.1"/>
    </source>
</evidence>